<gene>
    <name evidence="1" type="ORF">CHRY9393_01261</name>
</gene>
<sequence>MSENLREIWENAYFSEGDKTFGVISSYYDNHDYLADYSIDNGSLIVDIGKDYFDDEEEEIGLVEIEYIIRDSFEDLGLNEDSEIKFNFLK</sequence>
<dbReference type="Proteomes" id="UP000445309">
    <property type="component" value="Unassembled WGS sequence"/>
</dbReference>
<accession>A0A6N4XUJ0</accession>
<protein>
    <submittedName>
        <fullName evidence="1">Uncharacterized protein</fullName>
    </submittedName>
</protein>
<dbReference type="AlphaFoldDB" id="A0A6N4XUJ0"/>
<evidence type="ECO:0000313" key="1">
    <source>
        <dbReference type="EMBL" id="CAA7386960.1"/>
    </source>
</evidence>
<reference evidence="1 2" key="1">
    <citation type="submission" date="2020-01" db="EMBL/GenBank/DDBJ databases">
        <authorList>
            <person name="Rodrigo-Torres L."/>
            <person name="Arahal R. D."/>
            <person name="Lucena T."/>
        </authorList>
    </citation>
    <scope>NUCLEOTIDE SEQUENCE [LARGE SCALE GENOMIC DNA]</scope>
    <source>
        <strain evidence="1 2">CECT 9393</strain>
    </source>
</reference>
<keyword evidence="2" id="KW-1185">Reference proteome</keyword>
<evidence type="ECO:0000313" key="2">
    <source>
        <dbReference type="Proteomes" id="UP000445309"/>
    </source>
</evidence>
<proteinExistence type="predicted"/>
<dbReference type="RefSeq" id="WP_162072549.1">
    <property type="nucleotide sequence ID" value="NZ_CACVBY010000021.1"/>
</dbReference>
<organism evidence="1 2">
    <name type="scientific">Chryseobacterium fistulae</name>
    <dbReference type="NCBI Taxonomy" id="2675058"/>
    <lineage>
        <taxon>Bacteria</taxon>
        <taxon>Pseudomonadati</taxon>
        <taxon>Bacteroidota</taxon>
        <taxon>Flavobacteriia</taxon>
        <taxon>Flavobacteriales</taxon>
        <taxon>Weeksellaceae</taxon>
        <taxon>Chryseobacterium group</taxon>
        <taxon>Chryseobacterium</taxon>
    </lineage>
</organism>
<dbReference type="EMBL" id="CACVBY010000021">
    <property type="protein sequence ID" value="CAA7386960.1"/>
    <property type="molecule type" value="Genomic_DNA"/>
</dbReference>
<name>A0A6N4XUJ0_9FLAO</name>